<accession>A0AAE0ID56</accession>
<organism evidence="5 6">
    <name type="scientific">Apodospora peruviana</name>
    <dbReference type="NCBI Taxonomy" id="516989"/>
    <lineage>
        <taxon>Eukaryota</taxon>
        <taxon>Fungi</taxon>
        <taxon>Dikarya</taxon>
        <taxon>Ascomycota</taxon>
        <taxon>Pezizomycotina</taxon>
        <taxon>Sordariomycetes</taxon>
        <taxon>Sordariomycetidae</taxon>
        <taxon>Sordariales</taxon>
        <taxon>Lasiosphaeriaceae</taxon>
        <taxon>Apodospora</taxon>
    </lineage>
</organism>
<dbReference type="Gene3D" id="3.40.50.300">
    <property type="entry name" value="P-loop containing nucleotide triphosphate hydrolases"/>
    <property type="match status" value="1"/>
</dbReference>
<dbReference type="InterPro" id="IPR056024">
    <property type="entry name" value="DUF7605"/>
</dbReference>
<evidence type="ECO:0000259" key="4">
    <source>
        <dbReference type="Pfam" id="PF24564"/>
    </source>
</evidence>
<dbReference type="InterPro" id="IPR027417">
    <property type="entry name" value="P-loop_NTPase"/>
</dbReference>
<keyword evidence="6" id="KW-1185">Reference proteome</keyword>
<sequence length="874" mass="98849">MRSPSETPSRLFTPSQEDAGTHGTPSGTFSRRRRGSSQNLSPHNLSDEEPPEDDFNSPAFQRVFTDTRAMMSRMERTLGSSALHLEPDSTIRRLREKANELAQFHCPPTRTVGFVGDSGVGKSSLLNSLLDCEQLAHASNSSGTACTCAVTEYHYHGRDDFAIEVDLFDRQELRSQLTEMVQAYRRHHMRPPSTDKEEQEDIARRAQVAGHTFQNMFRGPNRLRGGRFVRGESEDVIIETMLQWAEELRPSDLSGRTVQPSREACTEFLIRLTSDSASSDTQTPLAWPYIKKIRVFLDAHILNKGLVLVDLPGLRDLNSARQNITERYILECDEIFAVSNIGRAVTDVGVTAVFDLARQVRLSNVGIVCTRSEEIQAHEVRNDWRGSGARTVQEYMDRLRATEEEIAAIEADLTDLETLEAEEGELLPGEIAEKNNLHARERVKRNAKKAQSFELDQYLITTRNEMVKERLLDLHKDAIPGGSLKVFCVSNTMYWKHREKPRDRSLPFLKLSGIIALRKHCAAMVAASQLRIATNYMDNDVRSLISSVELWVHSGGGTETAERKAVVRETLDVIEQRLRRDLGGSNSPFSRLARSFTDVFREQIYERRRIGQWIRGARDASDDWRGVSADFICLQRTTYIAFCGNYGNHYTSKVGPRNWNKEAMNSMVRDMKRPWDNFLALLTEERSAEIIASIEAVMDWAVEYLDNQLGEGDMAADALHQALESRQRLLVADVEDVCEVFESALKIIRADATSSHRTSLVGESMEGAYNMCRREGGAGSDARRKRIISSTLSDDSFFENIMKTLCRRFKGLATELQTGIQTAVETHLAAIRQTMDIVRDENVIAESERDGDFRRRVDEEVGRVRTELGGLERV</sequence>
<gene>
    <name evidence="5" type="ORF">B0H66DRAFT_475296</name>
</gene>
<feature type="region of interest" description="Disordered" evidence="2">
    <location>
        <begin position="1"/>
        <end position="58"/>
    </location>
</feature>
<dbReference type="SUPFAM" id="SSF52540">
    <property type="entry name" value="P-loop containing nucleoside triphosphate hydrolases"/>
    <property type="match status" value="1"/>
</dbReference>
<dbReference type="Pfam" id="PF00350">
    <property type="entry name" value="Dynamin_N"/>
    <property type="match status" value="1"/>
</dbReference>
<protein>
    <recommendedName>
        <fullName evidence="7">Nuclear GTPase SLIP-GC</fullName>
    </recommendedName>
</protein>
<name>A0AAE0ID56_9PEZI</name>
<reference evidence="5" key="2">
    <citation type="submission" date="2023-06" db="EMBL/GenBank/DDBJ databases">
        <authorList>
            <consortium name="Lawrence Berkeley National Laboratory"/>
            <person name="Haridas S."/>
            <person name="Hensen N."/>
            <person name="Bonometti L."/>
            <person name="Westerberg I."/>
            <person name="Brannstrom I.O."/>
            <person name="Guillou S."/>
            <person name="Cros-Aarteil S."/>
            <person name="Calhoun S."/>
            <person name="Kuo A."/>
            <person name="Mondo S."/>
            <person name="Pangilinan J."/>
            <person name="Riley R."/>
            <person name="Labutti K."/>
            <person name="Andreopoulos B."/>
            <person name="Lipzen A."/>
            <person name="Chen C."/>
            <person name="Yanf M."/>
            <person name="Daum C."/>
            <person name="Ng V."/>
            <person name="Clum A."/>
            <person name="Steindorff A."/>
            <person name="Ohm R."/>
            <person name="Martin F."/>
            <person name="Silar P."/>
            <person name="Natvig D."/>
            <person name="Lalanne C."/>
            <person name="Gautier V."/>
            <person name="Ament-Velasquez S.L."/>
            <person name="Kruys A."/>
            <person name="Hutchinson M.I."/>
            <person name="Powell A.J."/>
            <person name="Barry K."/>
            <person name="Miller A.N."/>
            <person name="Grigoriev I.V."/>
            <person name="Debuchy R."/>
            <person name="Gladieux P."/>
            <person name="Thoren M.H."/>
            <person name="Johannesson H."/>
        </authorList>
    </citation>
    <scope>NUCLEOTIDE SEQUENCE</scope>
    <source>
        <strain evidence="5">CBS 118394</strain>
    </source>
</reference>
<feature type="compositionally biased region" description="Polar residues" evidence="2">
    <location>
        <begin position="1"/>
        <end position="18"/>
    </location>
</feature>
<evidence type="ECO:0000259" key="3">
    <source>
        <dbReference type="Pfam" id="PF00350"/>
    </source>
</evidence>
<comment type="caution">
    <text evidence="5">The sequence shown here is derived from an EMBL/GenBank/DDBJ whole genome shotgun (WGS) entry which is preliminary data.</text>
</comment>
<dbReference type="PANTHER" id="PTHR36681:SF3">
    <property type="entry name" value="NUCLEAR GTPASE, GERMINAL CENTER-ASSOCIATED, TANDEM DUPLICATE 3"/>
    <property type="match status" value="1"/>
</dbReference>
<dbReference type="AlphaFoldDB" id="A0AAE0ID56"/>
<dbReference type="EMBL" id="JAUEDM010000003">
    <property type="protein sequence ID" value="KAK3322792.1"/>
    <property type="molecule type" value="Genomic_DNA"/>
</dbReference>
<keyword evidence="1" id="KW-0175">Coiled coil</keyword>
<evidence type="ECO:0008006" key="7">
    <source>
        <dbReference type="Google" id="ProtNLM"/>
    </source>
</evidence>
<dbReference type="Pfam" id="PF24564">
    <property type="entry name" value="DUF7605"/>
    <property type="match status" value="1"/>
</dbReference>
<feature type="domain" description="DUF7605" evidence="4">
    <location>
        <begin position="609"/>
        <end position="798"/>
    </location>
</feature>
<reference evidence="5" key="1">
    <citation type="journal article" date="2023" name="Mol. Phylogenet. Evol.">
        <title>Genome-scale phylogeny and comparative genomics of the fungal order Sordariales.</title>
        <authorList>
            <person name="Hensen N."/>
            <person name="Bonometti L."/>
            <person name="Westerberg I."/>
            <person name="Brannstrom I.O."/>
            <person name="Guillou S."/>
            <person name="Cros-Aarteil S."/>
            <person name="Calhoun S."/>
            <person name="Haridas S."/>
            <person name="Kuo A."/>
            <person name="Mondo S."/>
            <person name="Pangilinan J."/>
            <person name="Riley R."/>
            <person name="LaButti K."/>
            <person name="Andreopoulos B."/>
            <person name="Lipzen A."/>
            <person name="Chen C."/>
            <person name="Yan M."/>
            <person name="Daum C."/>
            <person name="Ng V."/>
            <person name="Clum A."/>
            <person name="Steindorff A."/>
            <person name="Ohm R.A."/>
            <person name="Martin F."/>
            <person name="Silar P."/>
            <person name="Natvig D.O."/>
            <person name="Lalanne C."/>
            <person name="Gautier V."/>
            <person name="Ament-Velasquez S.L."/>
            <person name="Kruys A."/>
            <person name="Hutchinson M.I."/>
            <person name="Powell A.J."/>
            <person name="Barry K."/>
            <person name="Miller A.N."/>
            <person name="Grigoriev I.V."/>
            <person name="Debuchy R."/>
            <person name="Gladieux P."/>
            <person name="Hiltunen Thoren M."/>
            <person name="Johannesson H."/>
        </authorList>
    </citation>
    <scope>NUCLEOTIDE SEQUENCE</scope>
    <source>
        <strain evidence="5">CBS 118394</strain>
    </source>
</reference>
<feature type="domain" description="Dynamin N-terminal" evidence="3">
    <location>
        <begin position="112"/>
        <end position="348"/>
    </location>
</feature>
<dbReference type="PANTHER" id="PTHR36681">
    <property type="entry name" value="NUCLEAR GTPASE, GERMINAL CENTER-ASSOCIATED, TANDEM DUPLICATE 3"/>
    <property type="match status" value="1"/>
</dbReference>
<dbReference type="InterPro" id="IPR045063">
    <property type="entry name" value="Dynamin_N"/>
</dbReference>
<evidence type="ECO:0000256" key="1">
    <source>
        <dbReference type="SAM" id="Coils"/>
    </source>
</evidence>
<evidence type="ECO:0000313" key="6">
    <source>
        <dbReference type="Proteomes" id="UP001283341"/>
    </source>
</evidence>
<proteinExistence type="predicted"/>
<evidence type="ECO:0000313" key="5">
    <source>
        <dbReference type="EMBL" id="KAK3322792.1"/>
    </source>
</evidence>
<feature type="coiled-coil region" evidence="1">
    <location>
        <begin position="392"/>
        <end position="419"/>
    </location>
</feature>
<evidence type="ECO:0000256" key="2">
    <source>
        <dbReference type="SAM" id="MobiDB-lite"/>
    </source>
</evidence>
<dbReference type="Proteomes" id="UP001283341">
    <property type="component" value="Unassembled WGS sequence"/>
</dbReference>